<dbReference type="InterPro" id="IPR036249">
    <property type="entry name" value="Thioredoxin-like_sf"/>
</dbReference>
<proteinExistence type="predicted"/>
<keyword evidence="2 6" id="KW-0812">Transmembrane</keyword>
<feature type="region of interest" description="Disordered" evidence="5">
    <location>
        <begin position="233"/>
        <end position="331"/>
    </location>
</feature>
<keyword evidence="10" id="KW-1185">Reference proteome</keyword>
<dbReference type="Pfam" id="PF00085">
    <property type="entry name" value="Thioredoxin"/>
    <property type="match status" value="2"/>
</dbReference>
<evidence type="ECO:0000313" key="10">
    <source>
        <dbReference type="Proteomes" id="UP000722485"/>
    </source>
</evidence>
<name>A0A9P5LK34_9HYPO</name>
<feature type="domain" description="Thioredoxin" evidence="8">
    <location>
        <begin position="8"/>
        <end position="162"/>
    </location>
</feature>
<feature type="domain" description="Thioredoxin" evidence="8">
    <location>
        <begin position="325"/>
        <end position="446"/>
    </location>
</feature>
<dbReference type="PANTHER" id="PTHR46426">
    <property type="entry name" value="PROTEIN DISULFIDE-ISOMERASE TMX3"/>
    <property type="match status" value="1"/>
</dbReference>
<feature type="compositionally biased region" description="Basic and acidic residues" evidence="5">
    <location>
        <begin position="244"/>
        <end position="295"/>
    </location>
</feature>
<sequence length="797" mass="89748">MRLSLLGLLTGAAALASAQLMPEDEDFKKEVTYYNDLKVPALLELTPANWETEITKTKYLFVKHYSPYCPHCIDFAPTFQSLYEFYYTSQPVAADAADTTFLKYYDFRFATINCVAYYDLCMDHAVQSYPTSIIYENGAIFESMRGVKNASFVSAAVERALEKAMPGSRPATLNIPDVKDEHAAEKKKEAKAAYKKMEAERKQKEEAEKAAADEAAADKAAAEKAAAEKAAAEIKAPAQSLDDITEKPEITDASEKAEEPLKSDVTAEKLTKDEPTKDESTKDGSTKDETTDVAKQETTSSETPGNAAEKPFGEDWKVPSTGEMLKKTKPKEPATIYNSEGISVPLTPESFEKLVKSTQDPWFIKFYAPWCSHCRAMAPAWEQMAKSVAGKLNVGEVNCDAESRLCKELGARAYPTIRFYKGGESSEYKGLRGLGDFVQYAEKALEVAGGILDVDAASLKVMEKDEEVIFVYFYDHATTTEDFKALEQLPLNLIGRAKIVKTNDPDLNTRFGITTWPRFLVSREGRPTYYTPITPDEMRDVDTLVNWMKSVWLPLVPEMTATNARQIMEHKIVALAVLNRDDGDHLKNSIIELKTAASDWMDRQVQEFQLERTRLRDSKQMRIEEAEERGDQRGLRNAKAIKIDMDSATRQEVAFAWVDGVFWARWLRKTYGIDVKDGERVIINEEDRKRFWDSTSTGNHIMVTRTSIMETLDKVIYGPNPITTKYTISSFEKVFFDIKMSFVDRPFVSCAFVVAAIFGVYSWVRSRGRRSRSYLFPRDDAGLKDGLLGQPNNAKAD</sequence>
<protein>
    <recommendedName>
        <fullName evidence="8">Thioredoxin domain-containing protein</fullName>
    </recommendedName>
</protein>
<keyword evidence="7" id="KW-0732">Signal</keyword>
<dbReference type="AlphaFoldDB" id="A0A9P5LK34"/>
<dbReference type="InterPro" id="IPR052250">
    <property type="entry name" value="PDI_TMX3"/>
</dbReference>
<evidence type="ECO:0000256" key="2">
    <source>
        <dbReference type="ARBA" id="ARBA00022692"/>
    </source>
</evidence>
<evidence type="ECO:0000256" key="4">
    <source>
        <dbReference type="ARBA" id="ARBA00023136"/>
    </source>
</evidence>
<dbReference type="GO" id="GO:0016020">
    <property type="term" value="C:membrane"/>
    <property type="evidence" value="ECO:0007669"/>
    <property type="project" value="UniProtKB-SubCell"/>
</dbReference>
<feature type="signal peptide" evidence="7">
    <location>
        <begin position="1"/>
        <end position="18"/>
    </location>
</feature>
<feature type="region of interest" description="Disordered" evidence="5">
    <location>
        <begin position="166"/>
        <end position="215"/>
    </location>
</feature>
<evidence type="ECO:0000256" key="7">
    <source>
        <dbReference type="SAM" id="SignalP"/>
    </source>
</evidence>
<dbReference type="Proteomes" id="UP000722485">
    <property type="component" value="Unassembled WGS sequence"/>
</dbReference>
<organism evidence="9 10">
    <name type="scientific">Cylindrodendrum hubeiense</name>
    <dbReference type="NCBI Taxonomy" id="595255"/>
    <lineage>
        <taxon>Eukaryota</taxon>
        <taxon>Fungi</taxon>
        <taxon>Dikarya</taxon>
        <taxon>Ascomycota</taxon>
        <taxon>Pezizomycotina</taxon>
        <taxon>Sordariomycetes</taxon>
        <taxon>Hypocreomycetidae</taxon>
        <taxon>Hypocreales</taxon>
        <taxon>Nectriaceae</taxon>
        <taxon>Cylindrodendrum</taxon>
    </lineage>
</organism>
<evidence type="ECO:0000256" key="1">
    <source>
        <dbReference type="ARBA" id="ARBA00004167"/>
    </source>
</evidence>
<dbReference type="OrthoDB" id="72053at2759"/>
<feature type="chain" id="PRO_5040140289" description="Thioredoxin domain-containing protein" evidence="7">
    <location>
        <begin position="19"/>
        <end position="797"/>
    </location>
</feature>
<dbReference type="SUPFAM" id="SSF52833">
    <property type="entry name" value="Thioredoxin-like"/>
    <property type="match status" value="3"/>
</dbReference>
<dbReference type="PROSITE" id="PS51352">
    <property type="entry name" value="THIOREDOXIN_2"/>
    <property type="match status" value="2"/>
</dbReference>
<comment type="caution">
    <text evidence="9">The sequence shown here is derived from an EMBL/GenBank/DDBJ whole genome shotgun (WGS) entry which is preliminary data.</text>
</comment>
<gene>
    <name evidence="9" type="ORF">G7Z17_g3314</name>
</gene>
<reference evidence="9" key="1">
    <citation type="submission" date="2020-03" db="EMBL/GenBank/DDBJ databases">
        <title>Draft Genome Sequence of Cylindrodendrum hubeiense.</title>
        <authorList>
            <person name="Buettner E."/>
            <person name="Kellner H."/>
        </authorList>
    </citation>
    <scope>NUCLEOTIDE SEQUENCE</scope>
    <source>
        <strain evidence="9">IHI 201604</strain>
    </source>
</reference>
<dbReference type="CDD" id="cd02961">
    <property type="entry name" value="PDI_a_family"/>
    <property type="match status" value="2"/>
</dbReference>
<dbReference type="PANTHER" id="PTHR46426:SF1">
    <property type="entry name" value="PROTEIN DISULFIDE-ISOMERASE TMX3"/>
    <property type="match status" value="1"/>
</dbReference>
<evidence type="ECO:0000256" key="5">
    <source>
        <dbReference type="SAM" id="MobiDB-lite"/>
    </source>
</evidence>
<comment type="subcellular location">
    <subcellularLocation>
        <location evidence="1">Membrane</location>
        <topology evidence="1">Single-pass membrane protein</topology>
    </subcellularLocation>
</comment>
<keyword evidence="4 6" id="KW-0472">Membrane</keyword>
<feature type="transmembrane region" description="Helical" evidence="6">
    <location>
        <begin position="746"/>
        <end position="764"/>
    </location>
</feature>
<dbReference type="InterPro" id="IPR013766">
    <property type="entry name" value="Thioredoxin_domain"/>
</dbReference>
<dbReference type="Gene3D" id="3.40.30.10">
    <property type="entry name" value="Glutaredoxin"/>
    <property type="match status" value="3"/>
</dbReference>
<evidence type="ECO:0000256" key="6">
    <source>
        <dbReference type="SAM" id="Phobius"/>
    </source>
</evidence>
<evidence type="ECO:0000259" key="8">
    <source>
        <dbReference type="PROSITE" id="PS51352"/>
    </source>
</evidence>
<dbReference type="EMBL" id="JAANBB010000040">
    <property type="protein sequence ID" value="KAF7553848.1"/>
    <property type="molecule type" value="Genomic_DNA"/>
</dbReference>
<evidence type="ECO:0000313" key="9">
    <source>
        <dbReference type="EMBL" id="KAF7553848.1"/>
    </source>
</evidence>
<accession>A0A9P5LK34</accession>
<feature type="compositionally biased region" description="Basic and acidic residues" evidence="5">
    <location>
        <begin position="177"/>
        <end position="215"/>
    </location>
</feature>
<keyword evidence="3 6" id="KW-1133">Transmembrane helix</keyword>
<dbReference type="GO" id="GO:0005783">
    <property type="term" value="C:endoplasmic reticulum"/>
    <property type="evidence" value="ECO:0007669"/>
    <property type="project" value="TreeGrafter"/>
</dbReference>
<evidence type="ECO:0000256" key="3">
    <source>
        <dbReference type="ARBA" id="ARBA00022989"/>
    </source>
</evidence>